<keyword evidence="3" id="KW-1185">Reference proteome</keyword>
<reference evidence="2 3" key="1">
    <citation type="journal article" date="2019" name="Int. J. Syst. Evol. Microbiol.">
        <title>The Global Catalogue of Microorganisms (GCM) 10K type strain sequencing project: providing services to taxonomists for standard genome sequencing and annotation.</title>
        <authorList>
            <consortium name="The Broad Institute Genomics Platform"/>
            <consortium name="The Broad Institute Genome Sequencing Center for Infectious Disease"/>
            <person name="Wu L."/>
            <person name="Ma J."/>
        </authorList>
    </citation>
    <scope>NUCLEOTIDE SEQUENCE [LARGE SCALE GENOMIC DNA]</scope>
    <source>
        <strain evidence="2 3">JCM 10671</strain>
    </source>
</reference>
<organism evidence="2 3">
    <name type="scientific">Sporichthya brevicatena</name>
    <dbReference type="NCBI Taxonomy" id="171442"/>
    <lineage>
        <taxon>Bacteria</taxon>
        <taxon>Bacillati</taxon>
        <taxon>Actinomycetota</taxon>
        <taxon>Actinomycetes</taxon>
        <taxon>Sporichthyales</taxon>
        <taxon>Sporichthyaceae</taxon>
        <taxon>Sporichthya</taxon>
    </lineage>
</organism>
<feature type="domain" description="Glyoxalase-like" evidence="1">
    <location>
        <begin position="9"/>
        <end position="104"/>
    </location>
</feature>
<dbReference type="EMBL" id="BAAAHE010000047">
    <property type="protein sequence ID" value="GAA0634938.1"/>
    <property type="molecule type" value="Genomic_DNA"/>
</dbReference>
<dbReference type="InterPro" id="IPR041581">
    <property type="entry name" value="Glyoxalase_6"/>
</dbReference>
<dbReference type="PANTHER" id="PTHR35908:SF1">
    <property type="entry name" value="CONSERVED PROTEIN"/>
    <property type="match status" value="1"/>
</dbReference>
<name>A0ABN1HA06_9ACTN</name>
<protein>
    <submittedName>
        <fullName evidence="2">VOC family protein</fullName>
    </submittedName>
</protein>
<dbReference type="Proteomes" id="UP001500957">
    <property type="component" value="Unassembled WGS sequence"/>
</dbReference>
<evidence type="ECO:0000313" key="3">
    <source>
        <dbReference type="Proteomes" id="UP001500957"/>
    </source>
</evidence>
<accession>A0ABN1HA06</accession>
<evidence type="ECO:0000259" key="1">
    <source>
        <dbReference type="Pfam" id="PF18029"/>
    </source>
</evidence>
<comment type="caution">
    <text evidence="2">The sequence shown here is derived from an EMBL/GenBank/DDBJ whole genome shotgun (WGS) entry which is preliminary data.</text>
</comment>
<dbReference type="SUPFAM" id="SSF54593">
    <property type="entry name" value="Glyoxalase/Bleomycin resistance protein/Dihydroxybiphenyl dioxygenase"/>
    <property type="match status" value="2"/>
</dbReference>
<dbReference type="Gene3D" id="3.10.180.10">
    <property type="entry name" value="2,3-Dihydroxybiphenyl 1,2-Dioxygenase, domain 1"/>
    <property type="match status" value="2"/>
</dbReference>
<dbReference type="InterPro" id="IPR029068">
    <property type="entry name" value="Glyas_Bleomycin-R_OHBP_Dase"/>
</dbReference>
<dbReference type="Pfam" id="PF18029">
    <property type="entry name" value="Glyoxalase_6"/>
    <property type="match status" value="2"/>
</dbReference>
<feature type="domain" description="Glyoxalase-like" evidence="1">
    <location>
        <begin position="118"/>
        <end position="222"/>
    </location>
</feature>
<sequence length="225" mass="24540">MALATWKDFCIDAVDAHRLGAFYAAALGLELELEETDAVLRGPTPAHTVWINQVPEGRTAKNRVHLDVHTGDVAELVTLGATVVNDTDFRWTVLLDPEGQEFCAFVRDDPPAGKLYEICVDTTPGPATEAIARWWANVFGVEPKTEDGQDWWWLGDVPGLPCAGFCFVDVPEPKTVKNRVHWDVVGDTAALLAAGATLVLPQGDGRRWDVLADPDGNEFCVFAQG</sequence>
<gene>
    <name evidence="2" type="ORF">GCM10009547_43820</name>
</gene>
<dbReference type="PANTHER" id="PTHR35908">
    <property type="entry name" value="HYPOTHETICAL FUSION PROTEIN"/>
    <property type="match status" value="1"/>
</dbReference>
<proteinExistence type="predicted"/>
<dbReference type="RefSeq" id="WP_344608811.1">
    <property type="nucleotide sequence ID" value="NZ_BAAAHE010000047.1"/>
</dbReference>
<evidence type="ECO:0000313" key="2">
    <source>
        <dbReference type="EMBL" id="GAA0634938.1"/>
    </source>
</evidence>